<dbReference type="EMBL" id="SCLX01000009">
    <property type="protein sequence ID" value="RXF59209.1"/>
    <property type="molecule type" value="Genomic_DNA"/>
</dbReference>
<evidence type="ECO:0000313" key="4">
    <source>
        <dbReference type="Proteomes" id="UP001434419"/>
    </source>
</evidence>
<comment type="caution">
    <text evidence="2">The sequence shown here is derived from an EMBL/GenBank/DDBJ whole genome shotgun (WGS) entry which is preliminary data.</text>
</comment>
<name>A0A135ZFR7_9LACO</name>
<dbReference type="Proteomes" id="UP000289808">
    <property type="component" value="Unassembled WGS sequence"/>
</dbReference>
<dbReference type="Proteomes" id="UP001434419">
    <property type="component" value="Unassembled WGS sequence"/>
</dbReference>
<evidence type="ECO:0000313" key="2">
    <source>
        <dbReference type="EMBL" id="RXF59209.1"/>
    </source>
</evidence>
<accession>A0A135ZFR7</accession>
<dbReference type="RefSeq" id="WP_060462806.1">
    <property type="nucleotide sequence ID" value="NZ_CP114552.1"/>
</dbReference>
<reference evidence="2 3" key="1">
    <citation type="submission" date="2019-01" db="EMBL/GenBank/DDBJ databases">
        <title>The genome sequence of Lactobacillus crispatus L49.</title>
        <authorList>
            <person name="Zhong J."/>
            <person name="Zhang J."/>
        </authorList>
    </citation>
    <scope>NUCLEOTIDE SEQUENCE [LARGE SCALE GENOMIC DNA]</scope>
    <source>
        <strain evidence="2 3">L49</strain>
    </source>
</reference>
<sequence>MYKFYLCGMEPKKWNSMSEKDKEDFIELANDLADFAFKDAYQKDTLKKISSEDLLQELINRKVLTQIPVGLYKEFELKHKYKNRDKPIQCDAVFVLNKHRKDS</sequence>
<keyword evidence="4" id="KW-1185">Reference proteome</keyword>
<evidence type="ECO:0000313" key="3">
    <source>
        <dbReference type="Proteomes" id="UP000289808"/>
    </source>
</evidence>
<dbReference type="EMBL" id="JBETVU010000012">
    <property type="protein sequence ID" value="MES5149311.1"/>
    <property type="molecule type" value="Genomic_DNA"/>
</dbReference>
<dbReference type="AlphaFoldDB" id="A0A135ZFR7"/>
<proteinExistence type="predicted"/>
<evidence type="ECO:0000313" key="1">
    <source>
        <dbReference type="EMBL" id="MES5149311.1"/>
    </source>
</evidence>
<protein>
    <submittedName>
        <fullName evidence="2">Uncharacterized protein</fullName>
    </submittedName>
</protein>
<gene>
    <name evidence="1" type="ORF">ABVC42_05135</name>
    <name evidence="2" type="ORF">ERD32_02660</name>
</gene>
<organism evidence="2 3">
    <name type="scientific">Lactobacillus crispatus</name>
    <dbReference type="NCBI Taxonomy" id="47770"/>
    <lineage>
        <taxon>Bacteria</taxon>
        <taxon>Bacillati</taxon>
        <taxon>Bacillota</taxon>
        <taxon>Bacilli</taxon>
        <taxon>Lactobacillales</taxon>
        <taxon>Lactobacillaceae</taxon>
        <taxon>Lactobacillus</taxon>
    </lineage>
</organism>
<reference evidence="1" key="2">
    <citation type="submission" date="2024-06" db="EMBL/GenBank/DDBJ databases">
        <title>Vaginal Lactobacillus fatty acid response mechanisms reveal a metabolite-targeted strategy for bacterial vaginosis treatment.</title>
        <authorList>
            <person name="Zhu M."/>
            <person name="Blainey P.C."/>
            <person name="Bloom S.M."/>
            <person name="Kwon D.S."/>
        </authorList>
    </citation>
    <scope>NUCLEOTIDE SEQUENCE</scope>
    <source>
        <strain evidence="1">194_F1_1</strain>
    </source>
</reference>